<dbReference type="GO" id="GO:0016020">
    <property type="term" value="C:membrane"/>
    <property type="evidence" value="ECO:0007669"/>
    <property type="project" value="UniProtKB-SubCell"/>
</dbReference>
<keyword evidence="4 5" id="KW-0472">Membrane</keyword>
<feature type="domain" description="Major facilitator superfamily (MFS) profile" evidence="6">
    <location>
        <begin position="141"/>
        <end position="310"/>
    </location>
</feature>
<accession>A0AAD8A4Q0</accession>
<dbReference type="GO" id="GO:0022857">
    <property type="term" value="F:transmembrane transporter activity"/>
    <property type="evidence" value="ECO:0007669"/>
    <property type="project" value="InterPro"/>
</dbReference>
<gene>
    <name evidence="7" type="ORF">L9F63_002019</name>
</gene>
<sequence length="310" mass="33883">MSMISVSAFVGGSLTNHLDLGSNFAGTTSGISTTISGVSSIISPLIVGALTNDNQTLTQWHIVFYIAIGIALFGYVFFMIFGTVEEQPWNKIGCENTESEKQEISLENLEDVKFLKFPPHDIFIQKVDRGLLNCIPTRYVLAAMCFLAVFMEYLIRGCMSVVIVAMVKTTTVESSQNISWTTLSPEELDICPGTVDDDSTSEENGEFDWDEELQGHILSVTGYGGIVTNLLGGRLSETFGPKYVFGFGVLLTGILTMLCPVAARWDVSAFLTVRVIIGLTAGVNLPAMNVLIAKWYSVQERQLINGFIVT</sequence>
<keyword evidence="2 5" id="KW-0812">Transmembrane</keyword>
<evidence type="ECO:0000256" key="5">
    <source>
        <dbReference type="SAM" id="Phobius"/>
    </source>
</evidence>
<organism evidence="7 8">
    <name type="scientific">Diploptera punctata</name>
    <name type="common">Pacific beetle cockroach</name>
    <dbReference type="NCBI Taxonomy" id="6984"/>
    <lineage>
        <taxon>Eukaryota</taxon>
        <taxon>Metazoa</taxon>
        <taxon>Ecdysozoa</taxon>
        <taxon>Arthropoda</taxon>
        <taxon>Hexapoda</taxon>
        <taxon>Insecta</taxon>
        <taxon>Pterygota</taxon>
        <taxon>Neoptera</taxon>
        <taxon>Polyneoptera</taxon>
        <taxon>Dictyoptera</taxon>
        <taxon>Blattodea</taxon>
        <taxon>Blaberoidea</taxon>
        <taxon>Blaberidae</taxon>
        <taxon>Diplopterinae</taxon>
        <taxon>Diploptera</taxon>
    </lineage>
</organism>
<name>A0AAD8A4Q0_DIPPU</name>
<feature type="transmembrane region" description="Helical" evidence="5">
    <location>
        <begin position="139"/>
        <end position="167"/>
    </location>
</feature>
<evidence type="ECO:0000256" key="2">
    <source>
        <dbReference type="ARBA" id="ARBA00022692"/>
    </source>
</evidence>
<proteinExistence type="predicted"/>
<keyword evidence="3 5" id="KW-1133">Transmembrane helix</keyword>
<dbReference type="SUPFAM" id="SSF103473">
    <property type="entry name" value="MFS general substrate transporter"/>
    <property type="match status" value="2"/>
</dbReference>
<dbReference type="GO" id="GO:0006820">
    <property type="term" value="P:monoatomic anion transport"/>
    <property type="evidence" value="ECO:0007669"/>
    <property type="project" value="TreeGrafter"/>
</dbReference>
<dbReference type="PANTHER" id="PTHR11662">
    <property type="entry name" value="SOLUTE CARRIER FAMILY 17"/>
    <property type="match status" value="1"/>
</dbReference>
<reference evidence="7" key="2">
    <citation type="submission" date="2023-05" db="EMBL/GenBank/DDBJ databases">
        <authorList>
            <person name="Fouks B."/>
        </authorList>
    </citation>
    <scope>NUCLEOTIDE SEQUENCE</scope>
    <source>
        <strain evidence="7">Stay&amp;Tobe</strain>
        <tissue evidence="7">Testes</tissue>
    </source>
</reference>
<dbReference type="PANTHER" id="PTHR11662:SF399">
    <property type="entry name" value="FI19708P1-RELATED"/>
    <property type="match status" value="1"/>
</dbReference>
<feature type="transmembrane region" description="Helical" evidence="5">
    <location>
        <begin position="243"/>
        <end position="263"/>
    </location>
</feature>
<comment type="subcellular location">
    <subcellularLocation>
        <location evidence="1">Membrane</location>
        <topology evidence="1">Multi-pass membrane protein</topology>
    </subcellularLocation>
</comment>
<feature type="transmembrane region" description="Helical" evidence="5">
    <location>
        <begin position="31"/>
        <end position="50"/>
    </location>
</feature>
<feature type="non-terminal residue" evidence="7">
    <location>
        <position position="1"/>
    </location>
</feature>
<dbReference type="AlphaFoldDB" id="A0AAD8A4Q0"/>
<dbReference type="InterPro" id="IPR011701">
    <property type="entry name" value="MFS"/>
</dbReference>
<evidence type="ECO:0000256" key="4">
    <source>
        <dbReference type="ARBA" id="ARBA00023136"/>
    </source>
</evidence>
<reference evidence="7" key="1">
    <citation type="journal article" date="2023" name="IScience">
        <title>Live-bearing cockroach genome reveals convergent evolutionary mechanisms linked to viviparity in insects and beyond.</title>
        <authorList>
            <person name="Fouks B."/>
            <person name="Harrison M.C."/>
            <person name="Mikhailova A.A."/>
            <person name="Marchal E."/>
            <person name="English S."/>
            <person name="Carruthers M."/>
            <person name="Jennings E.C."/>
            <person name="Chiamaka E.L."/>
            <person name="Frigard R.A."/>
            <person name="Pippel M."/>
            <person name="Attardo G.M."/>
            <person name="Benoit J.B."/>
            <person name="Bornberg-Bauer E."/>
            <person name="Tobe S.S."/>
        </authorList>
    </citation>
    <scope>NUCLEOTIDE SEQUENCE</scope>
    <source>
        <strain evidence="7">Stay&amp;Tobe</strain>
    </source>
</reference>
<evidence type="ECO:0000313" key="8">
    <source>
        <dbReference type="Proteomes" id="UP001233999"/>
    </source>
</evidence>
<dbReference type="Proteomes" id="UP001233999">
    <property type="component" value="Unassembled WGS sequence"/>
</dbReference>
<dbReference type="PROSITE" id="PS50850">
    <property type="entry name" value="MFS"/>
    <property type="match status" value="1"/>
</dbReference>
<keyword evidence="8" id="KW-1185">Reference proteome</keyword>
<comment type="caution">
    <text evidence="7">The sequence shown here is derived from an EMBL/GenBank/DDBJ whole genome shotgun (WGS) entry which is preliminary data.</text>
</comment>
<dbReference type="Pfam" id="PF07690">
    <property type="entry name" value="MFS_1"/>
    <property type="match status" value="1"/>
</dbReference>
<evidence type="ECO:0000256" key="3">
    <source>
        <dbReference type="ARBA" id="ARBA00022989"/>
    </source>
</evidence>
<evidence type="ECO:0000256" key="1">
    <source>
        <dbReference type="ARBA" id="ARBA00004141"/>
    </source>
</evidence>
<protein>
    <recommendedName>
        <fullName evidence="6">Major facilitator superfamily (MFS) profile domain-containing protein</fullName>
    </recommendedName>
</protein>
<dbReference type="EMBL" id="JASPKZ010003868">
    <property type="protein sequence ID" value="KAJ9591413.1"/>
    <property type="molecule type" value="Genomic_DNA"/>
</dbReference>
<feature type="transmembrane region" description="Helical" evidence="5">
    <location>
        <begin position="62"/>
        <end position="81"/>
    </location>
</feature>
<evidence type="ECO:0000313" key="7">
    <source>
        <dbReference type="EMBL" id="KAJ9591413.1"/>
    </source>
</evidence>
<dbReference type="Gene3D" id="1.20.1250.20">
    <property type="entry name" value="MFS general substrate transporter like domains"/>
    <property type="match status" value="2"/>
</dbReference>
<evidence type="ECO:0000259" key="6">
    <source>
        <dbReference type="PROSITE" id="PS50850"/>
    </source>
</evidence>
<dbReference type="InterPro" id="IPR020846">
    <property type="entry name" value="MFS_dom"/>
</dbReference>
<dbReference type="InterPro" id="IPR050382">
    <property type="entry name" value="MFS_Na/Anion_cotransporter"/>
</dbReference>
<feature type="transmembrane region" description="Helical" evidence="5">
    <location>
        <begin position="269"/>
        <end position="292"/>
    </location>
</feature>
<dbReference type="InterPro" id="IPR036259">
    <property type="entry name" value="MFS_trans_sf"/>
</dbReference>